<sequence>MLSLPSDKILSILSSIGTFVSAIAAIYAIWLTIIQKRLTYKPEIIIKDTNISMETSKYDGFDNDVIKNQKNKVMRTKFTNIGLGAAISVKYWWSFDYQKSFKQYHSLFSNTLGYKDESITTEFKENCIFIHNKNTTSIFLTKEYSEIDFSLPYSVDKESTELLIDELPITITLNKFYLLMKSRGNPVLFINGPILSIEYLDIEGRKNLTRWETKLKMRRAELSINNMQADFSLEFTPIPRGWTARGLKKIREISAGIKLIVNRRKNR</sequence>
<accession>A0AAN0VRW0</accession>
<organism evidence="2 3">
    <name type="scientific">Cedecea neteri</name>
    <dbReference type="NCBI Taxonomy" id="158822"/>
    <lineage>
        <taxon>Bacteria</taxon>
        <taxon>Pseudomonadati</taxon>
        <taxon>Pseudomonadota</taxon>
        <taxon>Gammaproteobacteria</taxon>
        <taxon>Enterobacterales</taxon>
        <taxon>Enterobacteriaceae</taxon>
        <taxon>Cedecea</taxon>
    </lineage>
</organism>
<keyword evidence="1" id="KW-0472">Membrane</keyword>
<dbReference type="EMBL" id="CP009458">
    <property type="protein sequence ID" value="AIR59186.1"/>
    <property type="molecule type" value="Genomic_DNA"/>
</dbReference>
<dbReference type="AlphaFoldDB" id="A0AAN0VRW0"/>
<proteinExistence type="predicted"/>
<reference evidence="2 3" key="1">
    <citation type="submission" date="2014-09" db="EMBL/GenBank/DDBJ databases">
        <authorList>
            <person name="Chan K.-G."/>
        </authorList>
    </citation>
    <scope>NUCLEOTIDE SEQUENCE [LARGE SCALE GENOMIC DNA]</scope>
    <source>
        <strain evidence="2 3">M006</strain>
    </source>
</reference>
<gene>
    <name evidence="2" type="ORF">LH23_00495</name>
</gene>
<feature type="transmembrane region" description="Helical" evidence="1">
    <location>
        <begin position="12"/>
        <end position="33"/>
    </location>
</feature>
<name>A0AAN0VRW0_9ENTR</name>
<evidence type="ECO:0000313" key="2">
    <source>
        <dbReference type="EMBL" id="AIR59186.1"/>
    </source>
</evidence>
<evidence type="ECO:0000313" key="3">
    <source>
        <dbReference type="Proteomes" id="UP000029516"/>
    </source>
</evidence>
<dbReference type="KEGG" id="cem:LH23_00495"/>
<keyword evidence="1" id="KW-0812">Transmembrane</keyword>
<protein>
    <submittedName>
        <fullName evidence="2">Uncharacterized protein</fullName>
    </submittedName>
</protein>
<keyword evidence="1" id="KW-1133">Transmembrane helix</keyword>
<dbReference type="RefSeq" id="WP_039286918.1">
    <property type="nucleotide sequence ID" value="NZ_CP009458.1"/>
</dbReference>
<evidence type="ECO:0000256" key="1">
    <source>
        <dbReference type="SAM" id="Phobius"/>
    </source>
</evidence>
<dbReference type="Proteomes" id="UP000029516">
    <property type="component" value="Chromosome"/>
</dbReference>